<evidence type="ECO:0000256" key="2">
    <source>
        <dbReference type="ARBA" id="ARBA00022771"/>
    </source>
</evidence>
<keyword evidence="1" id="KW-0479">Metal-binding</keyword>
<name>A0AAX4JDX8_9MICR</name>
<dbReference type="GeneID" id="90542034"/>
<accession>A0AAX4JDX8</accession>
<dbReference type="RefSeq" id="XP_065330357.1">
    <property type="nucleotide sequence ID" value="XM_065474285.1"/>
</dbReference>
<proteinExistence type="predicted"/>
<dbReference type="InterPro" id="IPR036236">
    <property type="entry name" value="Znf_C2H2_sf"/>
</dbReference>
<gene>
    <name evidence="5" type="ORF">VNE69_07278</name>
</gene>
<keyword evidence="2" id="KW-0863">Zinc-finger</keyword>
<dbReference type="SUPFAM" id="SSF57667">
    <property type="entry name" value="beta-beta-alpha zinc fingers"/>
    <property type="match status" value="1"/>
</dbReference>
<keyword evidence="3" id="KW-0862">Zinc</keyword>
<dbReference type="Proteomes" id="UP001334084">
    <property type="component" value="Chromosome 7"/>
</dbReference>
<dbReference type="InterPro" id="IPR013085">
    <property type="entry name" value="U1-CZ_Znf_C2H2"/>
</dbReference>
<dbReference type="AlphaFoldDB" id="A0AAX4JDX8"/>
<evidence type="ECO:0000259" key="4">
    <source>
        <dbReference type="Pfam" id="PF06220"/>
    </source>
</evidence>
<evidence type="ECO:0000256" key="1">
    <source>
        <dbReference type="ARBA" id="ARBA00022723"/>
    </source>
</evidence>
<dbReference type="Gene3D" id="3.30.160.60">
    <property type="entry name" value="Classic Zinc Finger"/>
    <property type="match status" value="1"/>
</dbReference>
<protein>
    <submittedName>
        <fullName evidence="5">U1 small nuclear ribonucleoprotein</fullName>
    </submittedName>
</protein>
<sequence>MKKFKCEICNKKLHINTYRARKMHINGYKHKLLKETRVMELNEDEKIKYELERNKRLFGEKYDLFFGKQNFGFRLPPYNFKQDFTIPPCPKNFKLPRYFDFTNSDNFKPDINENLQDILKKLT</sequence>
<evidence type="ECO:0000256" key="3">
    <source>
        <dbReference type="ARBA" id="ARBA00022833"/>
    </source>
</evidence>
<evidence type="ECO:0000313" key="5">
    <source>
        <dbReference type="EMBL" id="WUR04212.1"/>
    </source>
</evidence>
<dbReference type="Pfam" id="PF06220">
    <property type="entry name" value="zf-U1"/>
    <property type="match status" value="1"/>
</dbReference>
<evidence type="ECO:0000313" key="6">
    <source>
        <dbReference type="Proteomes" id="UP001334084"/>
    </source>
</evidence>
<feature type="domain" description="U1-C C2H2-type zinc finger" evidence="4">
    <location>
        <begin position="1"/>
        <end position="35"/>
    </location>
</feature>
<dbReference type="GO" id="GO:0008270">
    <property type="term" value="F:zinc ion binding"/>
    <property type="evidence" value="ECO:0007669"/>
    <property type="project" value="UniProtKB-KW"/>
</dbReference>
<keyword evidence="5" id="KW-0687">Ribonucleoprotein</keyword>
<organism evidence="5 6">
    <name type="scientific">Vairimorpha necatrix</name>
    <dbReference type="NCBI Taxonomy" id="6039"/>
    <lineage>
        <taxon>Eukaryota</taxon>
        <taxon>Fungi</taxon>
        <taxon>Fungi incertae sedis</taxon>
        <taxon>Microsporidia</taxon>
        <taxon>Nosematidae</taxon>
        <taxon>Vairimorpha</taxon>
    </lineage>
</organism>
<dbReference type="GO" id="GO:1990904">
    <property type="term" value="C:ribonucleoprotein complex"/>
    <property type="evidence" value="ECO:0007669"/>
    <property type="project" value="UniProtKB-KW"/>
</dbReference>
<dbReference type="EMBL" id="CP142732">
    <property type="protein sequence ID" value="WUR04212.1"/>
    <property type="molecule type" value="Genomic_DNA"/>
</dbReference>
<reference evidence="5" key="1">
    <citation type="journal article" date="2024" name="BMC Genomics">
        <title>Functional annotation of a divergent genome using sequence and structure-based similarity.</title>
        <authorList>
            <person name="Svedberg D."/>
            <person name="Winiger R.R."/>
            <person name="Berg A."/>
            <person name="Sharma H."/>
            <person name="Tellgren-Roth C."/>
            <person name="Debrunner-Vossbrinck B.A."/>
            <person name="Vossbrinck C.R."/>
            <person name="Barandun J."/>
        </authorList>
    </citation>
    <scope>NUCLEOTIDE SEQUENCE</scope>
    <source>
        <strain evidence="5">Illinois isolate</strain>
    </source>
</reference>
<dbReference type="KEGG" id="vnx:VNE69_07278"/>
<keyword evidence="6" id="KW-1185">Reference proteome</keyword>